<evidence type="ECO:0000256" key="1">
    <source>
        <dbReference type="SAM" id="MobiDB-lite"/>
    </source>
</evidence>
<dbReference type="Gramene" id="TuG1812G0200002483.01.T01">
    <property type="protein sequence ID" value="TuG1812G0200002483.01.T01.cds314843"/>
    <property type="gene ID" value="TuG1812G0200002483.01"/>
</dbReference>
<evidence type="ECO:0000313" key="2">
    <source>
        <dbReference type="EnsemblPlants" id="TuG1812G0200002483.01.T01.cds314843"/>
    </source>
</evidence>
<protein>
    <submittedName>
        <fullName evidence="2">Uncharacterized protein</fullName>
    </submittedName>
</protein>
<reference evidence="2" key="3">
    <citation type="submission" date="2022-06" db="UniProtKB">
        <authorList>
            <consortium name="EnsemblPlants"/>
        </authorList>
    </citation>
    <scope>IDENTIFICATION</scope>
</reference>
<feature type="compositionally biased region" description="Low complexity" evidence="1">
    <location>
        <begin position="81"/>
        <end position="97"/>
    </location>
</feature>
<sequence>MAELPNSKYSLPAAAMFLVRYTIRSKPGVPPASAQPPPARPASPRTRRRWPCPARSVSRARRRARTRSPSRTPAWPPSPPRAAAAMFRPAAPTAARPPRTRRGGRRTRSPPPCRPRA</sequence>
<feature type="region of interest" description="Disordered" evidence="1">
    <location>
        <begin position="26"/>
        <end position="117"/>
    </location>
</feature>
<proteinExistence type="predicted"/>
<organism evidence="2 3">
    <name type="scientific">Triticum urartu</name>
    <name type="common">Red wild einkorn</name>
    <name type="synonym">Crithodium urartu</name>
    <dbReference type="NCBI Taxonomy" id="4572"/>
    <lineage>
        <taxon>Eukaryota</taxon>
        <taxon>Viridiplantae</taxon>
        <taxon>Streptophyta</taxon>
        <taxon>Embryophyta</taxon>
        <taxon>Tracheophyta</taxon>
        <taxon>Spermatophyta</taxon>
        <taxon>Magnoliopsida</taxon>
        <taxon>Liliopsida</taxon>
        <taxon>Poales</taxon>
        <taxon>Poaceae</taxon>
        <taxon>BOP clade</taxon>
        <taxon>Pooideae</taxon>
        <taxon>Triticodae</taxon>
        <taxon>Triticeae</taxon>
        <taxon>Triticinae</taxon>
        <taxon>Triticum</taxon>
    </lineage>
</organism>
<feature type="compositionally biased region" description="Pro residues" evidence="1">
    <location>
        <begin position="28"/>
        <end position="41"/>
    </location>
</feature>
<gene>
    <name evidence="2" type="primary">LOC125536795</name>
</gene>
<accession>A0A8R7TGB5</accession>
<dbReference type="AlphaFoldDB" id="A0A8R7TGB5"/>
<keyword evidence="3" id="KW-1185">Reference proteome</keyword>
<name>A0A8R7TGB5_TRIUA</name>
<feature type="compositionally biased region" description="Basic residues" evidence="1">
    <location>
        <begin position="98"/>
        <end position="108"/>
    </location>
</feature>
<dbReference type="Proteomes" id="UP000015106">
    <property type="component" value="Chromosome 2"/>
</dbReference>
<feature type="compositionally biased region" description="Basic residues" evidence="1">
    <location>
        <begin position="58"/>
        <end position="68"/>
    </location>
</feature>
<reference evidence="2" key="2">
    <citation type="submission" date="2018-03" db="EMBL/GenBank/DDBJ databases">
        <title>The Triticum urartu genome reveals the dynamic nature of wheat genome evolution.</title>
        <authorList>
            <person name="Ling H."/>
            <person name="Ma B."/>
            <person name="Shi X."/>
            <person name="Liu H."/>
            <person name="Dong L."/>
            <person name="Sun H."/>
            <person name="Cao Y."/>
            <person name="Gao Q."/>
            <person name="Zheng S."/>
            <person name="Li Y."/>
            <person name="Yu Y."/>
            <person name="Du H."/>
            <person name="Qi M."/>
            <person name="Li Y."/>
            <person name="Yu H."/>
            <person name="Cui Y."/>
            <person name="Wang N."/>
            <person name="Chen C."/>
            <person name="Wu H."/>
            <person name="Zhao Y."/>
            <person name="Zhang J."/>
            <person name="Li Y."/>
            <person name="Zhou W."/>
            <person name="Zhang B."/>
            <person name="Hu W."/>
            <person name="Eijk M."/>
            <person name="Tang J."/>
            <person name="Witsenboer H."/>
            <person name="Zhao S."/>
            <person name="Li Z."/>
            <person name="Zhang A."/>
            <person name="Wang D."/>
            <person name="Liang C."/>
        </authorList>
    </citation>
    <scope>NUCLEOTIDE SEQUENCE [LARGE SCALE GENOMIC DNA]</scope>
    <source>
        <strain evidence="2">cv. G1812</strain>
    </source>
</reference>
<dbReference type="EnsemblPlants" id="TuG1812G0200002483.01.T01">
    <property type="protein sequence ID" value="TuG1812G0200002483.01.T01.cds314843"/>
    <property type="gene ID" value="TuG1812G0200002483.01"/>
</dbReference>
<reference evidence="3" key="1">
    <citation type="journal article" date="2013" name="Nature">
        <title>Draft genome of the wheat A-genome progenitor Triticum urartu.</title>
        <authorList>
            <person name="Ling H.Q."/>
            <person name="Zhao S."/>
            <person name="Liu D."/>
            <person name="Wang J."/>
            <person name="Sun H."/>
            <person name="Zhang C."/>
            <person name="Fan H."/>
            <person name="Li D."/>
            <person name="Dong L."/>
            <person name="Tao Y."/>
            <person name="Gao C."/>
            <person name="Wu H."/>
            <person name="Li Y."/>
            <person name="Cui Y."/>
            <person name="Guo X."/>
            <person name="Zheng S."/>
            <person name="Wang B."/>
            <person name="Yu K."/>
            <person name="Liang Q."/>
            <person name="Yang W."/>
            <person name="Lou X."/>
            <person name="Chen J."/>
            <person name="Feng M."/>
            <person name="Jian J."/>
            <person name="Zhang X."/>
            <person name="Luo G."/>
            <person name="Jiang Y."/>
            <person name="Liu J."/>
            <person name="Wang Z."/>
            <person name="Sha Y."/>
            <person name="Zhang B."/>
            <person name="Wu H."/>
            <person name="Tang D."/>
            <person name="Shen Q."/>
            <person name="Xue P."/>
            <person name="Zou S."/>
            <person name="Wang X."/>
            <person name="Liu X."/>
            <person name="Wang F."/>
            <person name="Yang Y."/>
            <person name="An X."/>
            <person name="Dong Z."/>
            <person name="Zhang K."/>
            <person name="Zhang X."/>
            <person name="Luo M.C."/>
            <person name="Dvorak J."/>
            <person name="Tong Y."/>
            <person name="Wang J."/>
            <person name="Yang H."/>
            <person name="Li Z."/>
            <person name="Wang D."/>
            <person name="Zhang A."/>
            <person name="Wang J."/>
        </authorList>
    </citation>
    <scope>NUCLEOTIDE SEQUENCE</scope>
    <source>
        <strain evidence="3">cv. G1812</strain>
    </source>
</reference>
<evidence type="ECO:0000313" key="3">
    <source>
        <dbReference type="Proteomes" id="UP000015106"/>
    </source>
</evidence>